<accession>A0A067R3M8</accession>
<dbReference type="Pfam" id="PF09336">
    <property type="entry name" value="Vps4_C"/>
    <property type="match status" value="1"/>
</dbReference>
<dbReference type="EMBL" id="KK852719">
    <property type="protein sequence ID" value="KDR17771.1"/>
    <property type="molecule type" value="Genomic_DNA"/>
</dbReference>
<dbReference type="InterPro" id="IPR041569">
    <property type="entry name" value="AAA_lid_3"/>
</dbReference>
<dbReference type="GO" id="GO:0016197">
    <property type="term" value="P:endosomal transport"/>
    <property type="evidence" value="ECO:0007669"/>
    <property type="project" value="TreeGrafter"/>
</dbReference>
<dbReference type="PANTHER" id="PTHR23074:SF83">
    <property type="entry name" value="VACUOLAR PROTEIN SORTING-ASSOCIATED PROTEIN 4A"/>
    <property type="match status" value="1"/>
</dbReference>
<dbReference type="Gene3D" id="3.40.50.300">
    <property type="entry name" value="P-loop containing nucleotide triphosphate hydrolases"/>
    <property type="match status" value="1"/>
</dbReference>
<evidence type="ECO:0000259" key="4">
    <source>
        <dbReference type="SMART" id="SM00382"/>
    </source>
</evidence>
<dbReference type="GO" id="GO:0016887">
    <property type="term" value="F:ATP hydrolysis activity"/>
    <property type="evidence" value="ECO:0007669"/>
    <property type="project" value="InterPro"/>
</dbReference>
<gene>
    <name evidence="5" type="ORF">L798_08329</name>
</gene>
<name>A0A067R3M8_ZOONE</name>
<dbReference type="SUPFAM" id="SSF52540">
    <property type="entry name" value="P-loop containing nucleoside triphosphate hydrolases"/>
    <property type="match status" value="1"/>
</dbReference>
<dbReference type="InterPro" id="IPR050304">
    <property type="entry name" value="MT-severing_AAA_ATPase"/>
</dbReference>
<keyword evidence="3" id="KW-0067">ATP-binding</keyword>
<keyword evidence="6" id="KW-1185">Reference proteome</keyword>
<dbReference type="FunFam" id="1.10.8.60:FF:000015">
    <property type="entry name" value="vacuolar protein sorting-associated protein 4A"/>
    <property type="match status" value="1"/>
</dbReference>
<dbReference type="InterPro" id="IPR027417">
    <property type="entry name" value="P-loop_NTPase"/>
</dbReference>
<dbReference type="eggNOG" id="KOG0739">
    <property type="taxonomic scope" value="Eukaryota"/>
</dbReference>
<dbReference type="InterPro" id="IPR015415">
    <property type="entry name" value="Spast_Vps4_C"/>
</dbReference>
<evidence type="ECO:0000256" key="1">
    <source>
        <dbReference type="ARBA" id="ARBA00006914"/>
    </source>
</evidence>
<protein>
    <submittedName>
        <fullName evidence="5">Vacuolar protein sorting-associated protein 4B</fullName>
    </submittedName>
</protein>
<evidence type="ECO:0000313" key="5">
    <source>
        <dbReference type="EMBL" id="KDR17771.1"/>
    </source>
</evidence>
<reference evidence="5 6" key="1">
    <citation type="journal article" date="2014" name="Nat. Commun.">
        <title>Molecular traces of alternative social organization in a termite genome.</title>
        <authorList>
            <person name="Terrapon N."/>
            <person name="Li C."/>
            <person name="Robertson H.M."/>
            <person name="Ji L."/>
            <person name="Meng X."/>
            <person name="Booth W."/>
            <person name="Chen Z."/>
            <person name="Childers C.P."/>
            <person name="Glastad K.M."/>
            <person name="Gokhale K."/>
            <person name="Gowin J."/>
            <person name="Gronenberg W."/>
            <person name="Hermansen R.A."/>
            <person name="Hu H."/>
            <person name="Hunt B.G."/>
            <person name="Huylmans A.K."/>
            <person name="Khalil S.M."/>
            <person name="Mitchell R.D."/>
            <person name="Munoz-Torres M.C."/>
            <person name="Mustard J.A."/>
            <person name="Pan H."/>
            <person name="Reese J.T."/>
            <person name="Scharf M.E."/>
            <person name="Sun F."/>
            <person name="Vogel H."/>
            <person name="Xiao J."/>
            <person name="Yang W."/>
            <person name="Yang Z."/>
            <person name="Yang Z."/>
            <person name="Zhou J."/>
            <person name="Zhu J."/>
            <person name="Brent C.S."/>
            <person name="Elsik C.G."/>
            <person name="Goodisman M.A."/>
            <person name="Liberles D.A."/>
            <person name="Roe R.M."/>
            <person name="Vargo E.L."/>
            <person name="Vilcinskas A."/>
            <person name="Wang J."/>
            <person name="Bornberg-Bauer E."/>
            <person name="Korb J."/>
            <person name="Zhang G."/>
            <person name="Liebig J."/>
        </authorList>
    </citation>
    <scope>NUCLEOTIDE SEQUENCE [LARGE SCALE GENOMIC DNA]</scope>
    <source>
        <tissue evidence="5">Whole organism</tissue>
    </source>
</reference>
<dbReference type="Pfam" id="PF00004">
    <property type="entry name" value="AAA"/>
    <property type="match status" value="1"/>
</dbReference>
<dbReference type="Proteomes" id="UP000027135">
    <property type="component" value="Unassembled WGS sequence"/>
</dbReference>
<dbReference type="InParanoid" id="A0A067R3M8"/>
<sequence length="367" mass="41103">MADNTPLERVNGFAREARRKSTEALIAGEGGSMNDDEMELLSRLRETIVKNPGVEWSQVVGLEETKNVLMDGVIFPQKFPELSTGNLKSWRGILLFGPPGTGKTHLAKAVATEANNSTFFAVSSSDLASKSVGESEKPVRILFELAREHKPSIIFIDYVDSLLYSRSYNESDSARRIKAEFLVQMDGVHYDNDGILVLGATDIPWALDAAILTMFEKRIYIPLPEEQARLQMFKFYLRKNSHTLEDEHFKTLAERTEGYSGADISIVVRDALMQPITEMTTATHFRPVTESSDKHSSVSGENLLTPCSTEYPGAVEMCWKDVEDGKLFDPPITMEHMMLALATSKPRVDDEYMAKLNKFAEDFGQWG</sequence>
<feature type="domain" description="AAA+ ATPase" evidence="4">
    <location>
        <begin position="89"/>
        <end position="225"/>
    </location>
</feature>
<comment type="similarity">
    <text evidence="1">Belongs to the AAA ATPase family.</text>
</comment>
<dbReference type="InterPro" id="IPR003959">
    <property type="entry name" value="ATPase_AAA_core"/>
</dbReference>
<keyword evidence="2" id="KW-0547">Nucleotide-binding</keyword>
<proteinExistence type="inferred from homology"/>
<dbReference type="Gene3D" id="1.10.8.60">
    <property type="match status" value="1"/>
</dbReference>
<dbReference type="AlphaFoldDB" id="A0A067R3M8"/>
<evidence type="ECO:0000256" key="2">
    <source>
        <dbReference type="ARBA" id="ARBA00022741"/>
    </source>
</evidence>
<organism evidence="5 6">
    <name type="scientific">Zootermopsis nevadensis</name>
    <name type="common">Dampwood termite</name>
    <dbReference type="NCBI Taxonomy" id="136037"/>
    <lineage>
        <taxon>Eukaryota</taxon>
        <taxon>Metazoa</taxon>
        <taxon>Ecdysozoa</taxon>
        <taxon>Arthropoda</taxon>
        <taxon>Hexapoda</taxon>
        <taxon>Insecta</taxon>
        <taxon>Pterygota</taxon>
        <taxon>Neoptera</taxon>
        <taxon>Polyneoptera</taxon>
        <taxon>Dictyoptera</taxon>
        <taxon>Blattodea</taxon>
        <taxon>Blattoidea</taxon>
        <taxon>Termitoidae</taxon>
        <taxon>Termopsidae</taxon>
        <taxon>Zootermopsis</taxon>
    </lineage>
</organism>
<dbReference type="GO" id="GO:0007033">
    <property type="term" value="P:vacuole organization"/>
    <property type="evidence" value="ECO:0007669"/>
    <property type="project" value="TreeGrafter"/>
</dbReference>
<dbReference type="OMA" id="DDEYMAK"/>
<dbReference type="FunFam" id="3.40.50.300:FF:002588">
    <property type="entry name" value="ATPase, AAA family"/>
    <property type="match status" value="1"/>
</dbReference>
<dbReference type="InterPro" id="IPR003593">
    <property type="entry name" value="AAA+_ATPase"/>
</dbReference>
<evidence type="ECO:0000313" key="6">
    <source>
        <dbReference type="Proteomes" id="UP000027135"/>
    </source>
</evidence>
<dbReference type="STRING" id="136037.A0A067R3M8"/>
<dbReference type="SMART" id="SM00382">
    <property type="entry name" value="AAA"/>
    <property type="match status" value="1"/>
</dbReference>
<evidence type="ECO:0000256" key="3">
    <source>
        <dbReference type="ARBA" id="ARBA00022840"/>
    </source>
</evidence>
<dbReference type="Pfam" id="PF17862">
    <property type="entry name" value="AAA_lid_3"/>
    <property type="match status" value="1"/>
</dbReference>
<dbReference type="PANTHER" id="PTHR23074">
    <property type="entry name" value="AAA DOMAIN-CONTAINING"/>
    <property type="match status" value="1"/>
</dbReference>
<dbReference type="GO" id="GO:0005524">
    <property type="term" value="F:ATP binding"/>
    <property type="evidence" value="ECO:0007669"/>
    <property type="project" value="UniProtKB-KW"/>
</dbReference>